<dbReference type="AlphaFoldDB" id="A0AAE6QCG7"/>
<gene>
    <name evidence="1" type="ORF">GMO17_02850</name>
</gene>
<accession>A0AAE6QCG7</accession>
<sequence>MNATLPTPPDPLKKPPDSETCLPDLAETVGELVHEALRMVKPDLNVHAAWLAYRDSRLPPDADDNVHSTPLIASLVEHFTGKLSWNDNEVQGIYPTPSVSTQTLVIEPLGRTAILTLYAHVRQQLEKRYSQKLADYWAAALPDGKTRRSEFLSDQIQCLRSECAIRIALGKMTTSHYSMLLTVLKRCITEATDETQAHSVYNLRASIDGAKPIALPGAFVITRRFRTQPAQADDDEREDVLLFTQEDGLEGFNSFKQMNDSLIERGNEPRYSQRFQALLTLEEPEPTADSPMLWSYTSMAGNFLSQLLTLQIIRQQGLFAIAVQRALAERMDMACFEQLIWQLLKPELQLDNCQRLEQMDSELIQTQMPDWWQTMEQKQRKEWCEQAQRFGEAVVNIHSVSKDRFDRPEVDGRLYFARYIDQQLNDALKRASVDLAAERIMVSLTYGVRQIKPEIPGFNGTPVIETRTMSLRHLMHSPVFRVKARHALLIGLTDDTGKSIEQLDKLFVKNIVAAIHDPQHLDSYLDDQLRSSAYAQQLKRSRQQLLESQMRMRLLEIEQQAFPLSGSTWIKAVLDAPSPERRRTVNSEKIEVRLLSINQLTISNVMLIAPVDKFEKGPLVLCTLDASDGVVFRWFNSMFHLTQLLEDEPFQRYLMRQIPVSRRMEMLYAMKYEKEAKHWRLPEIITRFSPIKFPAGLFRPIVFIPQSNNFYEENHKTKINLLIQEAKQRMSPAHGTGQSGNGFDFTANIVLLFLPDAILMPLALGLALYKTWSAFEKIEENDIQGAADEFLSAISYLAIALLGHVAMALKPAVRARAAIRRPNLIRRIGRDGQPQIGYLMSHTGAPRFGESKLTVALVPKRFTAIELENQTFYVSRRNNLFGHSRLYRQHPIDATLLVHEHEYALRTTSGAWKVVSERIPRLSPQAIRKARARLASLLTDWPSSLQETTAAERMAFEADYIALSKTSNAEGLPAITAYAEGGSGEINPLLRSGVRNATTREFLDQFHRLKEWHGTAFRATYVSSEGLACLERETGAVFMDNGVQSASVSRTNALEWSQDEFVTRNANAENHPVFFIFAPAVPKKNMFTDFLGDHVAIPPSTFLQLGATSRVNGQLYAYFDIPEQVMDQAYDLYSGEKELWV</sequence>
<evidence type="ECO:0000313" key="2">
    <source>
        <dbReference type="Proteomes" id="UP000423413"/>
    </source>
</evidence>
<protein>
    <recommendedName>
        <fullName evidence="3">Type III effector HopAC1</fullName>
    </recommendedName>
</protein>
<organism evidence="1 2">
    <name type="scientific">Pseudomonas coronafaciens pv. coronafaciens</name>
    <dbReference type="NCBI Taxonomy" id="235275"/>
    <lineage>
        <taxon>Bacteria</taxon>
        <taxon>Pseudomonadati</taxon>
        <taxon>Pseudomonadota</taxon>
        <taxon>Gammaproteobacteria</taxon>
        <taxon>Pseudomonadales</taxon>
        <taxon>Pseudomonadaceae</taxon>
        <taxon>Pseudomonas</taxon>
        <taxon>Pseudomonas coronafaciens</taxon>
    </lineage>
</organism>
<dbReference type="Proteomes" id="UP000423413">
    <property type="component" value="Chromosome"/>
</dbReference>
<evidence type="ECO:0008006" key="3">
    <source>
        <dbReference type="Google" id="ProtNLM"/>
    </source>
</evidence>
<name>A0AAE6QCG7_9PSED</name>
<evidence type="ECO:0000313" key="1">
    <source>
        <dbReference type="EMBL" id="QGT80192.1"/>
    </source>
</evidence>
<dbReference type="EMBL" id="CP046441">
    <property type="protein sequence ID" value="QGT80192.1"/>
    <property type="molecule type" value="Genomic_DNA"/>
</dbReference>
<proteinExistence type="predicted"/>
<reference evidence="1 2" key="1">
    <citation type="submission" date="2019-11" db="EMBL/GenBank/DDBJ databases">
        <title>Complete genome sequence of Pseudomonas syringae pv. coronafaciens isolate B19001 originated in imported oat cereal.</title>
        <authorList>
            <person name="Kim S.M."/>
            <person name="Lee B.C."/>
            <person name="Seo S.J."/>
            <person name="Lee J.E."/>
            <person name="Choi N.J."/>
            <person name="Park J.H."/>
        </authorList>
    </citation>
    <scope>NUCLEOTIDE SEQUENCE [LARGE SCALE GENOMIC DNA]</scope>
    <source>
        <strain evidence="1 2">B19001</strain>
    </source>
</reference>